<evidence type="ECO:0000256" key="6">
    <source>
        <dbReference type="ARBA" id="ARBA00023277"/>
    </source>
</evidence>
<dbReference type="InterPro" id="IPR022675">
    <property type="entry name" value="G6P_DH_C"/>
</dbReference>
<keyword evidence="5 7" id="KW-0560">Oxidoreductase</keyword>
<reference evidence="13" key="2">
    <citation type="submission" date="2024-04" db="EMBL/GenBank/DDBJ databases">
        <authorList>
            <person name="Chen Y."/>
            <person name="Shah S."/>
            <person name="Dougan E. K."/>
            <person name="Thang M."/>
            <person name="Chan C."/>
        </authorList>
    </citation>
    <scope>NUCLEOTIDE SEQUENCE [LARGE SCALE GENOMIC DNA]</scope>
</reference>
<keyword evidence="4 7" id="KW-0521">NADP</keyword>
<evidence type="ECO:0000259" key="11">
    <source>
        <dbReference type="Pfam" id="PF09137"/>
    </source>
</evidence>
<accession>A0A9P1BET8</accession>
<dbReference type="Gene3D" id="3.40.50.720">
    <property type="entry name" value="NAD(P)-binding Rossmann-like Domain"/>
    <property type="match status" value="1"/>
</dbReference>
<evidence type="ECO:0000256" key="1">
    <source>
        <dbReference type="ARBA" id="ARBA00004937"/>
    </source>
</evidence>
<dbReference type="NCBIfam" id="TIGR00871">
    <property type="entry name" value="zwf"/>
    <property type="match status" value="1"/>
</dbReference>
<evidence type="ECO:0000259" key="10">
    <source>
        <dbReference type="Pfam" id="PF02781"/>
    </source>
</evidence>
<dbReference type="InterPro" id="IPR006425">
    <property type="entry name" value="Glucoamylase_bac"/>
</dbReference>
<dbReference type="SUPFAM" id="SSF74650">
    <property type="entry name" value="Galactose mutarotase-like"/>
    <property type="match status" value="1"/>
</dbReference>
<dbReference type="InterPro" id="IPR022674">
    <property type="entry name" value="G6P_DH_NAD-bd"/>
</dbReference>
<dbReference type="PRINTS" id="PR00079">
    <property type="entry name" value="G6PDHDRGNASE"/>
</dbReference>
<dbReference type="GO" id="GO:0005829">
    <property type="term" value="C:cytosol"/>
    <property type="evidence" value="ECO:0007669"/>
    <property type="project" value="TreeGrafter"/>
</dbReference>
<dbReference type="GO" id="GO:0009051">
    <property type="term" value="P:pentose-phosphate shunt, oxidative branch"/>
    <property type="evidence" value="ECO:0007669"/>
    <property type="project" value="TreeGrafter"/>
</dbReference>
<keyword evidence="14" id="KW-1185">Reference proteome</keyword>
<dbReference type="GO" id="GO:0030246">
    <property type="term" value="F:carbohydrate binding"/>
    <property type="evidence" value="ECO:0007669"/>
    <property type="project" value="InterPro"/>
</dbReference>
<dbReference type="InterPro" id="IPR036291">
    <property type="entry name" value="NAD(P)-bd_dom_sf"/>
</dbReference>
<dbReference type="InterPro" id="IPR015220">
    <property type="entry name" value="Glucodextranase_N"/>
</dbReference>
<dbReference type="Gene3D" id="3.30.420.40">
    <property type="match status" value="1"/>
</dbReference>
<evidence type="ECO:0000313" key="12">
    <source>
        <dbReference type="EMBL" id="CAI3972178.1"/>
    </source>
</evidence>
<dbReference type="NCBIfam" id="TIGR01535">
    <property type="entry name" value="glucan_glucosid"/>
    <property type="match status" value="1"/>
</dbReference>
<dbReference type="Pfam" id="PF00479">
    <property type="entry name" value="G6PD_N"/>
    <property type="match status" value="1"/>
</dbReference>
<evidence type="ECO:0000256" key="3">
    <source>
        <dbReference type="ARBA" id="ARBA00022526"/>
    </source>
</evidence>
<dbReference type="InterPro" id="IPR011013">
    <property type="entry name" value="Gal_mutarotase_sf_dom"/>
</dbReference>
<evidence type="ECO:0000313" key="13">
    <source>
        <dbReference type="EMBL" id="CAL1125553.1"/>
    </source>
</evidence>
<comment type="caution">
    <text evidence="12">The sequence shown here is derived from an EMBL/GenBank/DDBJ whole genome shotgun (WGS) entry which is preliminary data.</text>
</comment>
<dbReference type="EC" id="1.1.1.49" evidence="7"/>
<sequence length="1442" mass="161001">MAPGAPGILPRWTSSAKDGVGTALGPGSRVWFTHSHGILNEVYSPRIDQACIRDLGLIVTDGQKFFSEEKRHTNTQVERLAPGVPAYRLINQCKQDRYVIEKEIFADPTRDTVLQRIVFQANASADASPYRLYALLAPHLKNNGSDNTAWVGDYKGHPVLFAERDGTALALACSAGWLNRSVGYVGSSDSWQDLSRNKRMTWFYERAGEGNVALTGEIPLVGATPLTMALGFGRNGSEAALRAISSLEDDYEELRQQYVDEWTEWLDAQSPLHEVCPIDDREACVDRFRISASVIRSHEGKEIPGAIIASLSIPWGFSKGDDDLGGYHLTWPRDLAETAGSLVALGAHGDARRVLHYLQSTQEPDGHWAQNMWLDGRPYWTGTQMDETALPILLVDLARREGALDDHELKRFWPMIRSAASFLVCNGPVTQQDRWEEDPGYSAFTLAAEISALLAAAEIAESLGCDESQTETGIDCNFLRDTADSWHSNLDRWIYATDTDLAREVGVEGYYVRITPPETSDAPTPMEGFVAIKNRPPELTNMPAASIVSPDALALVRFGLRAADDPRMVNTVKVIDHLLRVELPQGPCWYRYNDDGYGEQEDGGPFNGTGVGRAWPLLTGERAHYELAAGNIEEAEKLLNTFTNFASDSGLLPEQVWDDHDLPQHELFRGHPTGSAMPLVWAHAEYIKLLRSLRDGQVFDMPPQGVQRYLVENTKSPHHPWRFNHKCRSLPQGKLLRLEALEPAVVHWCANGTENQSSTIDSGLGIHFVDLPTGELPVGQRIDFRWFWTDRNEWEDEEFSVEAALGKPTKLVNDAAMQALGDYEGGRMLFLGLGTGLGSAMIVDGIVEPLELAHLPYKKKKSFEDYVGIHGLERLGKKKWRKEVYEVIEALKAALEVDYVVVGGGNAARLEELPPDTRSINEGYNGMNTGELSPDGKPPGPCAMVIFGATGDLTKRLLVPAIYNLAQAKLLPENFAIIGVAHRPYSSEEFAEKLKEDVKATAAHPIDDEKWDQAFKGRIFYTSGDLDDSATYATLATQLKQIDEELGTAGNHLFYLATPPTLFEPIVGHLAEADLTDESDSPANWKRVVIEKPFGHDLDSARALNHVITSKLDESQIYRIDHYLGKQTVQNIMVFRFANGIFEPIWNRRYIDNVQITVAETVGVEHRGPYYDRAGALRDMLPNHLFQILALIAMESPYSFEADAVRDEKVKLLKALRPIRAEEVFANAVRGQYDSGVVDGEPVVAYRKAPRVPPDSNTETFVALKFAIDNWRWADVPFYLRTGKSLARHVSEVVIQFKQAPFLPFRETAIQHLRPNSLVLRIQPDEGIALTFEAKRPGIEVKTDTVEMDFCYAEYFQQTPFIGYETLLFDCMRGDQTLFQRADFVEAGWNAITPILDVWSNLPARTFPNYTAGSWGPKEADELLAKDGRKWRNAPEPKQHQS</sequence>
<dbReference type="Gene3D" id="2.70.98.10">
    <property type="match status" value="1"/>
</dbReference>
<dbReference type="PANTHER" id="PTHR23429:SF0">
    <property type="entry name" value="GLUCOSE-6-PHOSPHATE 1-DEHYDROGENASE"/>
    <property type="match status" value="1"/>
</dbReference>
<evidence type="ECO:0000256" key="2">
    <source>
        <dbReference type="ARBA" id="ARBA00009975"/>
    </source>
</evidence>
<feature type="domain" description="Glucodextranase N-terminal" evidence="11">
    <location>
        <begin position="2"/>
        <end position="266"/>
    </location>
</feature>
<dbReference type="GO" id="GO:0006006">
    <property type="term" value="P:glucose metabolic process"/>
    <property type="evidence" value="ECO:0007669"/>
    <property type="project" value="UniProtKB-KW"/>
</dbReference>
<dbReference type="EMBL" id="CAMXCT010000001">
    <property type="protein sequence ID" value="CAI3972178.1"/>
    <property type="molecule type" value="Genomic_DNA"/>
</dbReference>
<dbReference type="EMBL" id="CAMXCT020000001">
    <property type="protein sequence ID" value="CAL1125553.1"/>
    <property type="molecule type" value="Genomic_DNA"/>
</dbReference>
<reference evidence="12" key="1">
    <citation type="submission" date="2022-10" db="EMBL/GenBank/DDBJ databases">
        <authorList>
            <person name="Chen Y."/>
            <person name="Dougan E. K."/>
            <person name="Chan C."/>
            <person name="Rhodes N."/>
            <person name="Thang M."/>
        </authorList>
    </citation>
    <scope>NUCLEOTIDE SEQUENCE</scope>
</reference>
<dbReference type="OrthoDB" id="60984at2759"/>
<protein>
    <recommendedName>
        <fullName evidence="7">Glucose-6-phosphate 1-dehydrogenase</fullName>
        <ecNumber evidence="7">1.1.1.49</ecNumber>
    </recommendedName>
</protein>
<dbReference type="SUPFAM" id="SSF51735">
    <property type="entry name" value="NAD(P)-binding Rossmann-fold domains"/>
    <property type="match status" value="1"/>
</dbReference>
<dbReference type="InterPro" id="IPR043129">
    <property type="entry name" value="ATPase_NBD"/>
</dbReference>
<name>A0A9P1BET8_9DINO</name>
<dbReference type="Gene3D" id="1.50.10.10">
    <property type="match status" value="1"/>
</dbReference>
<proteinExistence type="inferred from homology"/>
<dbReference type="PROSITE" id="PS00069">
    <property type="entry name" value="G6P_DEHYDROGENASE"/>
    <property type="match status" value="1"/>
</dbReference>
<evidence type="ECO:0000256" key="4">
    <source>
        <dbReference type="ARBA" id="ARBA00022857"/>
    </source>
</evidence>
<dbReference type="EMBL" id="CAMXCT030000001">
    <property type="protein sequence ID" value="CAL4759490.1"/>
    <property type="molecule type" value="Genomic_DNA"/>
</dbReference>
<dbReference type="InterPro" id="IPR008928">
    <property type="entry name" value="6-hairpin_glycosidase_sf"/>
</dbReference>
<comment type="pathway">
    <text evidence="1 7">Carbohydrate degradation; pentose phosphate pathway; D-ribulose 5-phosphate from D-glucose 6-phosphate (oxidative stage): step 1/3.</text>
</comment>
<dbReference type="PANTHER" id="PTHR23429">
    <property type="entry name" value="GLUCOSE-6-PHOSPHATE 1-DEHYDROGENASE G6PD"/>
    <property type="match status" value="1"/>
</dbReference>
<feature type="domain" description="Glucose-6-phosphate dehydrogenase NAD-binding" evidence="8">
    <location>
        <begin position="945"/>
        <end position="1131"/>
    </location>
</feature>
<dbReference type="SUPFAM" id="SSF48208">
    <property type="entry name" value="Six-hairpin glycosidases"/>
    <property type="match status" value="1"/>
</dbReference>
<evidence type="ECO:0000313" key="14">
    <source>
        <dbReference type="Proteomes" id="UP001152797"/>
    </source>
</evidence>
<dbReference type="Pfam" id="PF02781">
    <property type="entry name" value="G6PD_C"/>
    <property type="match status" value="1"/>
</dbReference>
<evidence type="ECO:0000259" key="8">
    <source>
        <dbReference type="Pfam" id="PF00479"/>
    </source>
</evidence>
<dbReference type="InterPro" id="IPR011613">
    <property type="entry name" value="GH15-like"/>
</dbReference>
<dbReference type="SUPFAM" id="SSF55347">
    <property type="entry name" value="Glyceraldehyde-3-phosphate dehydrogenase-like, C-terminal domain"/>
    <property type="match status" value="1"/>
</dbReference>
<evidence type="ECO:0000259" key="9">
    <source>
        <dbReference type="Pfam" id="PF00723"/>
    </source>
</evidence>
<keyword evidence="3 7" id="KW-0313">Glucose metabolism</keyword>
<dbReference type="InterPro" id="IPR012341">
    <property type="entry name" value="6hp_glycosidase-like_sf"/>
</dbReference>
<comment type="function">
    <text evidence="7">Catalyzes the rate-limiting step of the oxidative pentose-phosphate pathway, which represents a route for the dissimilation of carbohydrates besides glycolysis.</text>
</comment>
<keyword evidence="6 7" id="KW-0119">Carbohydrate metabolism</keyword>
<dbReference type="SUPFAM" id="SSF53067">
    <property type="entry name" value="Actin-like ATPase domain"/>
    <property type="match status" value="1"/>
</dbReference>
<dbReference type="GO" id="GO:0050661">
    <property type="term" value="F:NADP binding"/>
    <property type="evidence" value="ECO:0007669"/>
    <property type="project" value="InterPro"/>
</dbReference>
<dbReference type="HAMAP" id="MF_00966">
    <property type="entry name" value="G6PD"/>
    <property type="match status" value="1"/>
</dbReference>
<dbReference type="InterPro" id="IPR019796">
    <property type="entry name" value="G6P_DH_AS"/>
</dbReference>
<feature type="domain" description="GH15-like" evidence="9">
    <location>
        <begin position="375"/>
        <end position="689"/>
    </location>
</feature>
<dbReference type="Pfam" id="PF09137">
    <property type="entry name" value="Glucodextran_N"/>
    <property type="match status" value="1"/>
</dbReference>
<gene>
    <name evidence="12" type="ORF">C1SCF055_LOCUS768</name>
</gene>
<dbReference type="CDD" id="cd07430">
    <property type="entry name" value="GH15_N"/>
    <property type="match status" value="1"/>
</dbReference>
<dbReference type="GO" id="GO:0004345">
    <property type="term" value="F:glucose-6-phosphate dehydrogenase activity"/>
    <property type="evidence" value="ECO:0007669"/>
    <property type="project" value="UniProtKB-EC"/>
</dbReference>
<dbReference type="Gene3D" id="3.30.360.10">
    <property type="entry name" value="Dihydrodipicolinate Reductase, domain 2"/>
    <property type="match status" value="1"/>
</dbReference>
<comment type="similarity">
    <text evidence="2 7">Belongs to the glucose-6-phosphate dehydrogenase family.</text>
</comment>
<organism evidence="12">
    <name type="scientific">Cladocopium goreaui</name>
    <dbReference type="NCBI Taxonomy" id="2562237"/>
    <lineage>
        <taxon>Eukaryota</taxon>
        <taxon>Sar</taxon>
        <taxon>Alveolata</taxon>
        <taxon>Dinophyceae</taxon>
        <taxon>Suessiales</taxon>
        <taxon>Symbiodiniaceae</taxon>
        <taxon>Cladocopium</taxon>
    </lineage>
</organism>
<feature type="domain" description="Glucose-6-phosphate dehydrogenase C-terminal" evidence="10">
    <location>
        <begin position="1133"/>
        <end position="1432"/>
    </location>
</feature>
<dbReference type="InterPro" id="IPR014718">
    <property type="entry name" value="GH-type_carb-bd"/>
</dbReference>
<comment type="catalytic activity">
    <reaction evidence="7">
        <text>D-glucose 6-phosphate + NADP(+) = 6-phospho-D-glucono-1,5-lactone + NADPH + H(+)</text>
        <dbReference type="Rhea" id="RHEA:15841"/>
        <dbReference type="ChEBI" id="CHEBI:15378"/>
        <dbReference type="ChEBI" id="CHEBI:57783"/>
        <dbReference type="ChEBI" id="CHEBI:57955"/>
        <dbReference type="ChEBI" id="CHEBI:58349"/>
        <dbReference type="ChEBI" id="CHEBI:61548"/>
        <dbReference type="EC" id="1.1.1.49"/>
    </reaction>
</comment>
<evidence type="ECO:0000256" key="5">
    <source>
        <dbReference type="ARBA" id="ARBA00023002"/>
    </source>
</evidence>
<evidence type="ECO:0000256" key="7">
    <source>
        <dbReference type="RuleBase" id="RU362120"/>
    </source>
</evidence>
<feature type="domain" description="GH15-like" evidence="9">
    <location>
        <begin position="302"/>
        <end position="361"/>
    </location>
</feature>
<dbReference type="Proteomes" id="UP001152797">
    <property type="component" value="Unassembled WGS sequence"/>
</dbReference>
<dbReference type="InterPro" id="IPR001282">
    <property type="entry name" value="G6P_DH"/>
</dbReference>
<dbReference type="Pfam" id="PF00723">
    <property type="entry name" value="Glyco_hydro_15"/>
    <property type="match status" value="2"/>
</dbReference>